<dbReference type="InterPro" id="IPR036388">
    <property type="entry name" value="WH-like_DNA-bd_sf"/>
</dbReference>
<reference evidence="5 6" key="1">
    <citation type="journal article" date="2007" name="Appl. Environ. Microbiol.">
        <title>Isolation of key methanogens for global methane emission from rice paddy fields: a novel isolate affiliated with the clone cluster rice cluster I.</title>
        <authorList>
            <person name="Sakai S."/>
            <person name="Imachi H."/>
            <person name="Sekiguchi Y."/>
            <person name="Ohashi A."/>
            <person name="Harada H."/>
            <person name="Kamagata Y."/>
        </authorList>
    </citation>
    <scope>NUCLEOTIDE SEQUENCE [LARGE SCALE GENOMIC DNA]</scope>
    <source>
        <strain evidence="6">DSM 17711 / JCM 13418 / NBRC 101707 / SANAE</strain>
    </source>
</reference>
<dbReference type="PANTHER" id="PTHR33204">
    <property type="entry name" value="TRANSCRIPTIONAL REGULATOR, MARR FAMILY"/>
    <property type="match status" value="1"/>
</dbReference>
<organism evidence="5 6">
    <name type="scientific">Methanocella paludicola (strain DSM 17711 / JCM 13418 / NBRC 101707 / SANAE)</name>
    <dbReference type="NCBI Taxonomy" id="304371"/>
    <lineage>
        <taxon>Archaea</taxon>
        <taxon>Methanobacteriati</taxon>
        <taxon>Methanobacteriota</taxon>
        <taxon>Stenosarchaea group</taxon>
        <taxon>Methanomicrobia</taxon>
        <taxon>Methanocellales</taxon>
        <taxon>Methanocellaceae</taxon>
        <taxon>Methanocella</taxon>
    </lineage>
</organism>
<keyword evidence="6" id="KW-1185">Reference proteome</keyword>
<dbReference type="EMBL" id="AP011532">
    <property type="protein sequence ID" value="BAI61936.1"/>
    <property type="molecule type" value="Genomic_DNA"/>
</dbReference>
<evidence type="ECO:0000256" key="2">
    <source>
        <dbReference type="ARBA" id="ARBA00023125"/>
    </source>
</evidence>
<dbReference type="KEGG" id="mpd:MCP_1864"/>
<dbReference type="InterPro" id="IPR036390">
    <property type="entry name" value="WH_DNA-bd_sf"/>
</dbReference>
<keyword evidence="1" id="KW-0805">Transcription regulation</keyword>
<feature type="domain" description="HTH hxlR-type" evidence="4">
    <location>
        <begin position="11"/>
        <end position="110"/>
    </location>
</feature>
<reference evidence="6" key="3">
    <citation type="journal article" date="2011" name="PLoS ONE">
        <title>Genome sequence of a mesophilic hydrogenotrophic methanogen Methanocella paludicola, the first cultivated representative of the order Methanocellales.</title>
        <authorList>
            <person name="Sakai S."/>
            <person name="Takaki Y."/>
            <person name="Shimamura S."/>
            <person name="Sekine M."/>
            <person name="Tajima T."/>
            <person name="Kosugi H."/>
            <person name="Ichikawa N."/>
            <person name="Tasumi E."/>
            <person name="Hiraki A.T."/>
            <person name="Shimizu A."/>
            <person name="Kato Y."/>
            <person name="Nishiko R."/>
            <person name="Mori K."/>
            <person name="Fujita N."/>
            <person name="Imachi H."/>
            <person name="Takai K."/>
        </authorList>
    </citation>
    <scope>NUCLEOTIDE SEQUENCE [LARGE SCALE GENOMIC DNA]</scope>
    <source>
        <strain evidence="6">DSM 17711 / JCM 13418 / NBRC 101707 / SANAE</strain>
    </source>
</reference>
<dbReference type="InterPro" id="IPR002577">
    <property type="entry name" value="HTH_HxlR"/>
</dbReference>
<protein>
    <submittedName>
        <fullName evidence="5">HxlR family transcriptional regulator</fullName>
    </submittedName>
</protein>
<dbReference type="Proteomes" id="UP000001882">
    <property type="component" value="Chromosome"/>
</dbReference>
<accession>D1YZR4</accession>
<sequence>MPEDSEYLCICRLDGIINIISKKWALLIINSIGNRGRARFKQIEGDLEGISPKTLADTLKDLQNEQLIGRESFNEIPPRVEYYLTDEGKSLRCAIVPLLKWAASRDNHGSGKCPYPCKNGPNGAKRITLK</sequence>
<evidence type="ECO:0000259" key="4">
    <source>
        <dbReference type="PROSITE" id="PS51118"/>
    </source>
</evidence>
<evidence type="ECO:0000313" key="5">
    <source>
        <dbReference type="EMBL" id="BAI61936.1"/>
    </source>
</evidence>
<dbReference type="PANTHER" id="PTHR33204:SF18">
    <property type="entry name" value="TRANSCRIPTIONAL REGULATORY PROTEIN"/>
    <property type="match status" value="1"/>
</dbReference>
<dbReference type="SUPFAM" id="SSF46785">
    <property type="entry name" value="Winged helix' DNA-binding domain"/>
    <property type="match status" value="1"/>
</dbReference>
<dbReference type="PATRIC" id="fig|304371.9.peg.1900"/>
<dbReference type="Pfam" id="PF01638">
    <property type="entry name" value="HxlR"/>
    <property type="match status" value="1"/>
</dbReference>
<dbReference type="InParanoid" id="D1YZR4"/>
<dbReference type="AlphaFoldDB" id="D1YZR4"/>
<gene>
    <name evidence="5" type="ordered locus">MCP_1864</name>
</gene>
<evidence type="ECO:0000313" key="6">
    <source>
        <dbReference type="Proteomes" id="UP000001882"/>
    </source>
</evidence>
<evidence type="ECO:0000256" key="1">
    <source>
        <dbReference type="ARBA" id="ARBA00023015"/>
    </source>
</evidence>
<evidence type="ECO:0000256" key="3">
    <source>
        <dbReference type="ARBA" id="ARBA00023163"/>
    </source>
</evidence>
<dbReference type="eggNOG" id="arCOG01057">
    <property type="taxonomic scope" value="Archaea"/>
</dbReference>
<dbReference type="PROSITE" id="PS51118">
    <property type="entry name" value="HTH_HXLR"/>
    <property type="match status" value="1"/>
</dbReference>
<dbReference type="OrthoDB" id="10490at2157"/>
<reference evidence="5 6" key="2">
    <citation type="journal article" date="2008" name="Int. J. Syst. Evol. Microbiol.">
        <title>Methanocella paludicola gen. nov., sp. nov., a methane-producing archaeon, the first isolate of the lineage 'Rice Cluster I', and proposal of the new archaeal order Methanocellales ord. nov.</title>
        <authorList>
            <person name="Sakai S."/>
            <person name="Imachi H."/>
            <person name="Hanada S."/>
            <person name="Ohashi A."/>
            <person name="Harada H."/>
            <person name="Kamagata Y."/>
        </authorList>
    </citation>
    <scope>NUCLEOTIDE SEQUENCE [LARGE SCALE GENOMIC DNA]</scope>
    <source>
        <strain evidence="6">DSM 17711 / JCM 13418 / NBRC 101707 / SANAE</strain>
    </source>
</reference>
<dbReference type="Gene3D" id="1.10.10.10">
    <property type="entry name" value="Winged helix-like DNA-binding domain superfamily/Winged helix DNA-binding domain"/>
    <property type="match status" value="1"/>
</dbReference>
<dbReference type="RefSeq" id="WP_012900613.1">
    <property type="nucleotide sequence ID" value="NC_013665.1"/>
</dbReference>
<proteinExistence type="predicted"/>
<dbReference type="GO" id="GO:0003677">
    <property type="term" value="F:DNA binding"/>
    <property type="evidence" value="ECO:0007669"/>
    <property type="project" value="UniProtKB-KW"/>
</dbReference>
<keyword evidence="3" id="KW-0804">Transcription</keyword>
<name>D1YZR4_METPS</name>
<dbReference type="STRING" id="304371.MCP_1864"/>
<keyword evidence="2" id="KW-0238">DNA-binding</keyword>
<dbReference type="GeneID" id="8681750"/>